<dbReference type="EMBL" id="BAAAZR010000059">
    <property type="protein sequence ID" value="GAA3843833.1"/>
    <property type="molecule type" value="Genomic_DNA"/>
</dbReference>
<organism evidence="1 2">
    <name type="scientific">Sphaerisporangium flaviroseum</name>
    <dbReference type="NCBI Taxonomy" id="509199"/>
    <lineage>
        <taxon>Bacteria</taxon>
        <taxon>Bacillati</taxon>
        <taxon>Actinomycetota</taxon>
        <taxon>Actinomycetes</taxon>
        <taxon>Streptosporangiales</taxon>
        <taxon>Streptosporangiaceae</taxon>
        <taxon>Sphaerisporangium</taxon>
    </lineage>
</organism>
<sequence>MTIAISAPTAISAPIDARRIRRRAKSSRSDAEGIFLSYRSAKKVTTVTALIASAMPAAAHGIELAPSAAM</sequence>
<gene>
    <name evidence="1" type="ORF">GCM10022226_78530</name>
</gene>
<name>A0ABP7JGC0_9ACTN</name>
<proteinExistence type="predicted"/>
<evidence type="ECO:0000313" key="1">
    <source>
        <dbReference type="EMBL" id="GAA3843833.1"/>
    </source>
</evidence>
<dbReference type="Proteomes" id="UP001500888">
    <property type="component" value="Unassembled WGS sequence"/>
</dbReference>
<evidence type="ECO:0000313" key="2">
    <source>
        <dbReference type="Proteomes" id="UP001500888"/>
    </source>
</evidence>
<accession>A0ABP7JGC0</accession>
<comment type="caution">
    <text evidence="1">The sequence shown here is derived from an EMBL/GenBank/DDBJ whole genome shotgun (WGS) entry which is preliminary data.</text>
</comment>
<keyword evidence="2" id="KW-1185">Reference proteome</keyword>
<protein>
    <submittedName>
        <fullName evidence="1">Uncharacterized protein</fullName>
    </submittedName>
</protein>
<reference evidence="2" key="1">
    <citation type="journal article" date="2019" name="Int. J. Syst. Evol. Microbiol.">
        <title>The Global Catalogue of Microorganisms (GCM) 10K type strain sequencing project: providing services to taxonomists for standard genome sequencing and annotation.</title>
        <authorList>
            <consortium name="The Broad Institute Genomics Platform"/>
            <consortium name="The Broad Institute Genome Sequencing Center for Infectious Disease"/>
            <person name="Wu L."/>
            <person name="Ma J."/>
        </authorList>
    </citation>
    <scope>NUCLEOTIDE SEQUENCE [LARGE SCALE GENOMIC DNA]</scope>
    <source>
        <strain evidence="2">JCM 16908</strain>
    </source>
</reference>